<dbReference type="PANTHER" id="PTHR46124:SF2">
    <property type="entry name" value="D-AMINOACYL-TRNA DEACYLASE"/>
    <property type="match status" value="1"/>
</dbReference>
<dbReference type="Pfam" id="PF01026">
    <property type="entry name" value="TatD_DNase"/>
    <property type="match status" value="1"/>
</dbReference>
<proteinExistence type="inferred from homology"/>
<dbReference type="GO" id="GO:0005829">
    <property type="term" value="C:cytosol"/>
    <property type="evidence" value="ECO:0007669"/>
    <property type="project" value="TreeGrafter"/>
</dbReference>
<evidence type="ECO:0000256" key="2">
    <source>
        <dbReference type="ARBA" id="ARBA00022801"/>
    </source>
</evidence>
<dbReference type="PROSITE" id="PS01091">
    <property type="entry name" value="TATD_3"/>
    <property type="match status" value="1"/>
</dbReference>
<name>A0A977L3C6_9CYAN</name>
<dbReference type="GO" id="GO:0051499">
    <property type="term" value="F:D-aminoacyl-tRNA deacylase activity"/>
    <property type="evidence" value="ECO:0007669"/>
    <property type="project" value="UniProtKB-UniRule"/>
</dbReference>
<feature type="binding site" evidence="3 4">
    <location>
        <position position="9"/>
    </location>
    <ligand>
        <name>a divalent metal cation</name>
        <dbReference type="ChEBI" id="CHEBI:60240"/>
        <label>1</label>
    </ligand>
</feature>
<dbReference type="InterPro" id="IPR032466">
    <property type="entry name" value="Metal_Hydrolase"/>
</dbReference>
<dbReference type="KEGG" id="wna:KA717_21070"/>
<feature type="binding site" evidence="3">
    <location>
        <position position="94"/>
    </location>
    <ligand>
        <name>a divalent metal cation</name>
        <dbReference type="ChEBI" id="CHEBI:60240"/>
        <label>2</label>
    </ligand>
</feature>
<dbReference type="NCBIfam" id="TIGR00010">
    <property type="entry name" value="YchF/TatD family DNA exonuclease"/>
    <property type="match status" value="1"/>
</dbReference>
<feature type="binding site" evidence="3 4">
    <location>
        <position position="129"/>
    </location>
    <ligand>
        <name>a divalent metal cation</name>
        <dbReference type="ChEBI" id="CHEBI:60240"/>
        <label>2</label>
    </ligand>
</feature>
<sequence>MPLIDTHVHINFEVFQPELQSLQTRWQEAGVVHLVHSCVEPGEFQQIQSIADRFSELSFAVGLHPLDAHRWTDTMADQIQKAAQSDRRVVAIGETGLDFFKADNQAWQAQVFQAQLEIAYQLDKPVIIHCRDAAESLRDLILTFQKTNGPVRGVMHCWSGSPVETQWFLDLGFYISFSGIVTFKKAEQIHASAKIVPEDRLLIETDCPFLAPVPQRGKRNEPAYVRYVAEAIAALREVPLEKLAHQTTRNACELFQLTLNTDF</sequence>
<keyword evidence="2 3" id="KW-0378">Hydrolase</keyword>
<dbReference type="InterPro" id="IPR015991">
    <property type="entry name" value="TatD/YcfH-like"/>
</dbReference>
<feature type="binding site" evidence="3 4">
    <location>
        <position position="156"/>
    </location>
    <ligand>
        <name>a divalent metal cation</name>
        <dbReference type="ChEBI" id="CHEBI:60240"/>
        <label>2</label>
    </ligand>
</feature>
<protein>
    <recommendedName>
        <fullName evidence="3">D-aminoacyl-tRNA deacylase</fullName>
        <ecNumber evidence="3">3.1.1.96</ecNumber>
    </recommendedName>
</protein>
<dbReference type="PANTHER" id="PTHR46124">
    <property type="entry name" value="D-AMINOACYL-TRNA DEACYLASE"/>
    <property type="match status" value="1"/>
</dbReference>
<comment type="cofactor">
    <cofactor evidence="3">
        <name>a divalent metal cation</name>
        <dbReference type="ChEBI" id="CHEBI:60240"/>
    </cofactor>
    <text evidence="3">Binds 2 divalent metal cations per subunit.</text>
</comment>
<reference evidence="5" key="1">
    <citation type="submission" date="2021-04" db="EMBL/GenBank/DDBJ databases">
        <title>Genome sequence of Woronichinia naegeliana from Washington state freshwater lake bloom.</title>
        <authorList>
            <person name="Dreher T.W."/>
        </authorList>
    </citation>
    <scope>NUCLEOTIDE SEQUENCE</scope>
    <source>
        <strain evidence="5">WA131</strain>
    </source>
</reference>
<comment type="function">
    <text evidence="3">Catalyzes the hydrolysis of D-tyrosyl-tRNA(Tyr).</text>
</comment>
<gene>
    <name evidence="3" type="primary">dtd3</name>
    <name evidence="5" type="ORF">KA717_21070</name>
</gene>
<feature type="binding site" evidence="3 4">
    <location>
        <position position="94"/>
    </location>
    <ligand>
        <name>a divalent metal cation</name>
        <dbReference type="ChEBI" id="CHEBI:60240"/>
        <label>1</label>
    </ligand>
</feature>
<dbReference type="PROSITE" id="PS01090">
    <property type="entry name" value="TATD_2"/>
    <property type="match status" value="1"/>
</dbReference>
<evidence type="ECO:0000313" key="5">
    <source>
        <dbReference type="EMBL" id="UXE64743.1"/>
    </source>
</evidence>
<dbReference type="InterPro" id="IPR001130">
    <property type="entry name" value="TatD-like"/>
</dbReference>
<dbReference type="FunFam" id="3.20.20.140:FF:000005">
    <property type="entry name" value="TatD family hydrolase"/>
    <property type="match status" value="1"/>
</dbReference>
<dbReference type="EMBL" id="CP073041">
    <property type="protein sequence ID" value="UXE64743.1"/>
    <property type="molecule type" value="Genomic_DNA"/>
</dbReference>
<dbReference type="Gene3D" id="3.20.20.140">
    <property type="entry name" value="Metal-dependent hydrolases"/>
    <property type="match status" value="1"/>
</dbReference>
<dbReference type="CDD" id="cd01310">
    <property type="entry name" value="TatD_DNAse"/>
    <property type="match status" value="1"/>
</dbReference>
<dbReference type="InterPro" id="IPR033665">
    <property type="entry name" value="Deacylase_DTD3"/>
</dbReference>
<evidence type="ECO:0000256" key="4">
    <source>
        <dbReference type="PIRSR" id="PIRSR005902-1"/>
    </source>
</evidence>
<comment type="catalytic activity">
    <reaction evidence="3">
        <text>D-tyrosyl-tRNA(Tyr) + H2O = D-tyrosine + tRNA(Tyr)</text>
        <dbReference type="Rhea" id="RHEA:25347"/>
        <dbReference type="Rhea" id="RHEA-COMP:9707"/>
        <dbReference type="Rhea" id="RHEA-COMP:9872"/>
        <dbReference type="ChEBI" id="CHEBI:15377"/>
        <dbReference type="ChEBI" id="CHEBI:58570"/>
        <dbReference type="ChEBI" id="CHEBI:78442"/>
        <dbReference type="ChEBI" id="CHEBI:78723"/>
    </reaction>
</comment>
<dbReference type="GO" id="GO:0019478">
    <property type="term" value="P:D-amino acid catabolic process"/>
    <property type="evidence" value="ECO:0007669"/>
    <property type="project" value="UniProtKB-UniRule"/>
</dbReference>
<dbReference type="InterPro" id="IPR018228">
    <property type="entry name" value="DNase_TatD-rel_CS"/>
</dbReference>
<organism evidence="5">
    <name type="scientific">Woronichinia naegeliana WA131</name>
    <dbReference type="NCBI Taxonomy" id="2824559"/>
    <lineage>
        <taxon>Bacteria</taxon>
        <taxon>Bacillati</taxon>
        <taxon>Cyanobacteriota</taxon>
        <taxon>Cyanophyceae</taxon>
        <taxon>Synechococcales</taxon>
        <taxon>Coelosphaeriaceae</taxon>
        <taxon>Woronichinia</taxon>
    </lineage>
</organism>
<accession>A0A977L3C6</accession>
<evidence type="ECO:0000256" key="3">
    <source>
        <dbReference type="HAMAP-Rule" id="MF_02048"/>
    </source>
</evidence>
<dbReference type="HAMAP" id="MF_02048">
    <property type="entry name" value="Deacylase_DTD3"/>
    <property type="match status" value="1"/>
</dbReference>
<dbReference type="SUPFAM" id="SSF51556">
    <property type="entry name" value="Metallo-dependent hydrolases"/>
    <property type="match status" value="1"/>
</dbReference>
<dbReference type="PIRSF" id="PIRSF005902">
    <property type="entry name" value="DNase_TatD"/>
    <property type="match status" value="1"/>
</dbReference>
<comment type="catalytic activity">
    <reaction evidence="3">
        <text>a D-aminoacyl-tRNA + H2O = a tRNA + a D-alpha-amino acid + H(+)</text>
        <dbReference type="Rhea" id="RHEA:13953"/>
        <dbReference type="Rhea" id="RHEA-COMP:10123"/>
        <dbReference type="Rhea" id="RHEA-COMP:10124"/>
        <dbReference type="ChEBI" id="CHEBI:15377"/>
        <dbReference type="ChEBI" id="CHEBI:15378"/>
        <dbReference type="ChEBI" id="CHEBI:59871"/>
        <dbReference type="ChEBI" id="CHEBI:78442"/>
        <dbReference type="ChEBI" id="CHEBI:79333"/>
        <dbReference type="EC" id="3.1.1.96"/>
    </reaction>
</comment>
<feature type="binding site" evidence="3 4">
    <location>
        <position position="7"/>
    </location>
    <ligand>
        <name>a divalent metal cation</name>
        <dbReference type="ChEBI" id="CHEBI:60240"/>
        <label>1</label>
    </ligand>
</feature>
<dbReference type="GO" id="GO:0004536">
    <property type="term" value="F:DNA nuclease activity"/>
    <property type="evidence" value="ECO:0007669"/>
    <property type="project" value="InterPro"/>
</dbReference>
<comment type="similarity">
    <text evidence="3">Belongs to the metallo-dependent hydrolases superfamily. TatD-type hydrolase family. DTD3 subfamily.</text>
</comment>
<dbReference type="Proteomes" id="UP001065613">
    <property type="component" value="Chromosome"/>
</dbReference>
<dbReference type="PROSITE" id="PS01137">
    <property type="entry name" value="TATD_1"/>
    <property type="match status" value="1"/>
</dbReference>
<dbReference type="GO" id="GO:0046872">
    <property type="term" value="F:metal ion binding"/>
    <property type="evidence" value="ECO:0007669"/>
    <property type="project" value="UniProtKB-KW"/>
</dbReference>
<feature type="binding site" evidence="3 4">
    <location>
        <position position="206"/>
    </location>
    <ligand>
        <name>a divalent metal cation</name>
        <dbReference type="ChEBI" id="CHEBI:60240"/>
        <label>1</label>
    </ligand>
</feature>
<evidence type="ECO:0000256" key="1">
    <source>
        <dbReference type="ARBA" id="ARBA00022723"/>
    </source>
</evidence>
<dbReference type="AlphaFoldDB" id="A0A977L3C6"/>
<dbReference type="EC" id="3.1.1.96" evidence="3"/>
<keyword evidence="1 3" id="KW-0479">Metal-binding</keyword>